<accession>A0A8J1USC3</accession>
<protein>
    <submittedName>
        <fullName evidence="2">Uncharacterized protein</fullName>
    </submittedName>
</protein>
<dbReference type="OrthoDB" id="19653at2759"/>
<dbReference type="InterPro" id="IPR002018">
    <property type="entry name" value="CarbesteraseB"/>
</dbReference>
<dbReference type="Proteomes" id="UP000749559">
    <property type="component" value="Unassembled WGS sequence"/>
</dbReference>
<evidence type="ECO:0000313" key="3">
    <source>
        <dbReference type="Proteomes" id="UP000749559"/>
    </source>
</evidence>
<dbReference type="InterPro" id="IPR029058">
    <property type="entry name" value="AB_hydrolase_fold"/>
</dbReference>
<name>A0A8J1USC3_OWEFU</name>
<dbReference type="EMBL" id="CAIIXF020000001">
    <property type="protein sequence ID" value="CAH1772614.1"/>
    <property type="molecule type" value="Genomic_DNA"/>
</dbReference>
<organism evidence="2 3">
    <name type="scientific">Owenia fusiformis</name>
    <name type="common">Polychaete worm</name>
    <dbReference type="NCBI Taxonomy" id="6347"/>
    <lineage>
        <taxon>Eukaryota</taxon>
        <taxon>Metazoa</taxon>
        <taxon>Spiralia</taxon>
        <taxon>Lophotrochozoa</taxon>
        <taxon>Annelida</taxon>
        <taxon>Polychaeta</taxon>
        <taxon>Sedentaria</taxon>
        <taxon>Canalipalpata</taxon>
        <taxon>Sabellida</taxon>
        <taxon>Oweniida</taxon>
        <taxon>Oweniidae</taxon>
        <taxon>Owenia</taxon>
    </lineage>
</organism>
<reference evidence="2" key="1">
    <citation type="submission" date="2022-03" db="EMBL/GenBank/DDBJ databases">
        <authorList>
            <person name="Martin C."/>
        </authorList>
    </citation>
    <scope>NUCLEOTIDE SEQUENCE</scope>
</reference>
<evidence type="ECO:0000313" key="2">
    <source>
        <dbReference type="EMBL" id="CAH1772614.1"/>
    </source>
</evidence>
<evidence type="ECO:0000256" key="1">
    <source>
        <dbReference type="ARBA" id="ARBA00005964"/>
    </source>
</evidence>
<dbReference type="AlphaFoldDB" id="A0A8J1USC3"/>
<dbReference type="PANTHER" id="PTHR43903">
    <property type="entry name" value="NEUROLIGIN"/>
    <property type="match status" value="1"/>
</dbReference>
<feature type="non-terminal residue" evidence="2">
    <location>
        <position position="1"/>
    </location>
</feature>
<keyword evidence="3" id="KW-1185">Reference proteome</keyword>
<gene>
    <name evidence="2" type="ORF">OFUS_LOCUS349</name>
</gene>
<comment type="caution">
    <text evidence="2">The sequence shown here is derived from an EMBL/GenBank/DDBJ whole genome shotgun (WGS) entry which is preliminary data.</text>
</comment>
<sequence length="642" mass="72215">PISRGQYRVANMWSWTTGAIIVIANLAILTESRLATIDSGRINGSSIKLDDGTVIDTWFNIPFAKPPLGNLRWRLPQQPDNWTDVRDATKFGNCCPQLSLLIDITNPDFHNFEEDCLNLNVFSPASDGLYPVMVWLHGGAYTASGNVQYNGHFLARKGVVVVSINYRVGILGFLTTEDSAATGNYGMHDQVMALQWVQKNIRKMKGDPNRVTIFGQSAGASSSGLMILSKKARGLFHQAICQSGSDMAPWAINYPEMGPAYYTKELVKRINENRGEDDPIIPTNNNTEMVEALRKVDIWDMMLVDDVPRKKGWISLGFVPVVDGLYGIPEKDAFLHDTPPNLREKNEFAKVNIMSGLTTEDGSLYVPAVIPDIWDFPDGYSRTEFLERLKNMSYEFSDPSISEVIYQAMSFEYSTYPHVDDAKGNRDRLVELFTDVGFTHGIDLQLLNHNQFNSTYEYVIGMVTSNVTGAEGIDDLHWIGNPHSGDLPYVWGWPMLQDNQAVMDQTGQSSLLAGVVGWNEQDKNVSDFVMTLWTNFAKHGNPTPTPVNNVTWKQFTPAERNFLYIDRPGEHEPRKDYRVHQLAFWQRFVPWILNQTSDATTPASPPTPTTTTVKSSSESLGLRNNELRFCWMLLSLVLLVFV</sequence>
<comment type="similarity">
    <text evidence="1">Belongs to the type-B carboxylesterase/lipase family.</text>
</comment>
<dbReference type="Pfam" id="PF00135">
    <property type="entry name" value="COesterase"/>
    <property type="match status" value="1"/>
</dbReference>
<dbReference type="InterPro" id="IPR051093">
    <property type="entry name" value="Neuroligin/BSAL"/>
</dbReference>
<dbReference type="Gene3D" id="3.40.50.1820">
    <property type="entry name" value="alpha/beta hydrolase"/>
    <property type="match status" value="1"/>
</dbReference>
<proteinExistence type="inferred from homology"/>
<dbReference type="SUPFAM" id="SSF53474">
    <property type="entry name" value="alpha/beta-Hydrolases"/>
    <property type="match status" value="1"/>
</dbReference>